<accession>Q2KBD7</accession>
<reference evidence="6 7" key="1">
    <citation type="journal article" date="2006" name="Proc. Natl. Acad. Sci. U.S.A.">
        <title>The partitioned Rhizobium etli genome: genetic and metabolic redundancy in seven interacting replicons.</title>
        <authorList>
            <person name="Gonzalez V."/>
            <person name="Santamaria R.I."/>
            <person name="Bustos P."/>
            <person name="Hernandez-Gonzalez I."/>
            <person name="Medrano-Soto A."/>
            <person name="Moreno-Hagelsieb G."/>
            <person name="Janga S.C."/>
            <person name="Ramirez M.A."/>
            <person name="Jimenez-Jacinto V."/>
            <person name="Collado-Vides J."/>
            <person name="Davila G."/>
        </authorList>
    </citation>
    <scope>NUCLEOTIDE SEQUENCE [LARGE SCALE GENOMIC DNA]</scope>
    <source>
        <strain evidence="7">ATCC 51251 / DSM 11541 / JCM 21823 / NBRC 15573 / CFN 42</strain>
    </source>
</reference>
<dbReference type="InterPro" id="IPR006913">
    <property type="entry name" value="CENP-V/GFA"/>
</dbReference>
<proteinExistence type="inferred from homology"/>
<dbReference type="InterPro" id="IPR011057">
    <property type="entry name" value="Mss4-like_sf"/>
</dbReference>
<evidence type="ECO:0000256" key="2">
    <source>
        <dbReference type="ARBA" id="ARBA00022723"/>
    </source>
</evidence>
<dbReference type="HOGENOM" id="CLU_055491_6_2_5"/>
<dbReference type="AlphaFoldDB" id="Q2KBD7"/>
<evidence type="ECO:0000256" key="3">
    <source>
        <dbReference type="ARBA" id="ARBA00022833"/>
    </source>
</evidence>
<dbReference type="Pfam" id="PF04828">
    <property type="entry name" value="GFA"/>
    <property type="match status" value="1"/>
</dbReference>
<name>Q2KBD7_RHIEC</name>
<evidence type="ECO:0000256" key="1">
    <source>
        <dbReference type="ARBA" id="ARBA00005495"/>
    </source>
</evidence>
<dbReference type="GO" id="GO:0046872">
    <property type="term" value="F:metal ion binding"/>
    <property type="evidence" value="ECO:0007669"/>
    <property type="project" value="UniProtKB-KW"/>
</dbReference>
<evidence type="ECO:0000259" key="5">
    <source>
        <dbReference type="PROSITE" id="PS51891"/>
    </source>
</evidence>
<dbReference type="EMBL" id="CP000133">
    <property type="protein sequence ID" value="ABC89849.1"/>
    <property type="molecule type" value="Genomic_DNA"/>
</dbReference>
<gene>
    <name evidence="6" type="ordered locus">RHE_CH01040</name>
</gene>
<organism evidence="6 7">
    <name type="scientific">Rhizobium etli (strain ATCC 51251 / DSM 11541 / JCM 21823 / NBRC 15573 / CFN 42)</name>
    <dbReference type="NCBI Taxonomy" id="347834"/>
    <lineage>
        <taxon>Bacteria</taxon>
        <taxon>Pseudomonadati</taxon>
        <taxon>Pseudomonadota</taxon>
        <taxon>Alphaproteobacteria</taxon>
        <taxon>Hyphomicrobiales</taxon>
        <taxon>Rhizobiaceae</taxon>
        <taxon>Rhizobium/Agrobacterium group</taxon>
        <taxon>Rhizobium</taxon>
    </lineage>
</organism>
<dbReference type="KEGG" id="ret:RHE_CH01040"/>
<dbReference type="eggNOG" id="COG3791">
    <property type="taxonomic scope" value="Bacteria"/>
</dbReference>
<keyword evidence="4" id="KW-0456">Lyase</keyword>
<feature type="domain" description="CENP-V/GFA" evidence="5">
    <location>
        <begin position="7"/>
        <end position="120"/>
    </location>
</feature>
<dbReference type="Proteomes" id="UP000001936">
    <property type="component" value="Chromosome"/>
</dbReference>
<keyword evidence="7" id="KW-1185">Reference proteome</keyword>
<comment type="similarity">
    <text evidence="1">Belongs to the Gfa family.</text>
</comment>
<evidence type="ECO:0000313" key="6">
    <source>
        <dbReference type="EMBL" id="ABC89849.1"/>
    </source>
</evidence>
<evidence type="ECO:0000256" key="4">
    <source>
        <dbReference type="ARBA" id="ARBA00023239"/>
    </source>
</evidence>
<evidence type="ECO:0000313" key="7">
    <source>
        <dbReference type="Proteomes" id="UP000001936"/>
    </source>
</evidence>
<sequence>MSQMPVFHAKCSCGALCLEVDGDPVHNHVCTCTRCQRASGSALAHNVWFREDDVRIVSGDYSVWFPQGETTPDVMKAFCRICGGGGFSKSGTYFPGTVVIAAGTFADPSFPAPDHVHWWGDRPHWIDLADTIERHAGN</sequence>
<protein>
    <submittedName>
        <fullName evidence="6">Hypothetical conserved protein</fullName>
    </submittedName>
</protein>
<dbReference type="PROSITE" id="PS51891">
    <property type="entry name" value="CENP_V_GFA"/>
    <property type="match status" value="1"/>
</dbReference>
<dbReference type="Gene3D" id="3.90.1590.10">
    <property type="entry name" value="glutathione-dependent formaldehyde- activating enzyme (gfa)"/>
    <property type="match status" value="1"/>
</dbReference>
<dbReference type="PANTHER" id="PTHR33337">
    <property type="entry name" value="GFA DOMAIN-CONTAINING PROTEIN"/>
    <property type="match status" value="1"/>
</dbReference>
<keyword evidence="3" id="KW-0862">Zinc</keyword>
<dbReference type="PANTHER" id="PTHR33337:SF40">
    <property type="entry name" value="CENP-V_GFA DOMAIN-CONTAINING PROTEIN-RELATED"/>
    <property type="match status" value="1"/>
</dbReference>
<keyword evidence="2" id="KW-0479">Metal-binding</keyword>
<dbReference type="GO" id="GO:0016846">
    <property type="term" value="F:carbon-sulfur lyase activity"/>
    <property type="evidence" value="ECO:0007669"/>
    <property type="project" value="InterPro"/>
</dbReference>
<dbReference type="SUPFAM" id="SSF51316">
    <property type="entry name" value="Mss4-like"/>
    <property type="match status" value="1"/>
</dbReference>